<gene>
    <name evidence="2" type="ORF">CLODIP_2_CD06616</name>
</gene>
<sequence length="90" mass="9551">MSIPCDKVRELKVSADVTGLSGGLQFACAATPHQLRRYSVQQVRRPLQHPPWHIRPPSCGGERNAPTDSNGTSLGGVSAALTSLTAAFPK</sequence>
<name>A0A8S1CKX2_9INSE</name>
<dbReference type="AlphaFoldDB" id="A0A8S1CKX2"/>
<dbReference type="Proteomes" id="UP000494165">
    <property type="component" value="Unassembled WGS sequence"/>
</dbReference>
<keyword evidence="3" id="KW-1185">Reference proteome</keyword>
<comment type="caution">
    <text evidence="2">The sequence shown here is derived from an EMBL/GenBank/DDBJ whole genome shotgun (WGS) entry which is preliminary data.</text>
</comment>
<dbReference type="EMBL" id="CADEPI010000022">
    <property type="protein sequence ID" value="CAB3365913.1"/>
    <property type="molecule type" value="Genomic_DNA"/>
</dbReference>
<evidence type="ECO:0000313" key="3">
    <source>
        <dbReference type="Proteomes" id="UP000494165"/>
    </source>
</evidence>
<reference evidence="2 3" key="1">
    <citation type="submission" date="2020-04" db="EMBL/GenBank/DDBJ databases">
        <authorList>
            <person name="Alioto T."/>
            <person name="Alioto T."/>
            <person name="Gomez Garrido J."/>
        </authorList>
    </citation>
    <scope>NUCLEOTIDE SEQUENCE [LARGE SCALE GENOMIC DNA]</scope>
</reference>
<accession>A0A8S1CKX2</accession>
<proteinExistence type="predicted"/>
<evidence type="ECO:0000313" key="2">
    <source>
        <dbReference type="EMBL" id="CAB3365913.1"/>
    </source>
</evidence>
<evidence type="ECO:0000256" key="1">
    <source>
        <dbReference type="SAM" id="MobiDB-lite"/>
    </source>
</evidence>
<protein>
    <submittedName>
        <fullName evidence="2">Uncharacterized protein</fullName>
    </submittedName>
</protein>
<feature type="region of interest" description="Disordered" evidence="1">
    <location>
        <begin position="40"/>
        <end position="74"/>
    </location>
</feature>
<organism evidence="2 3">
    <name type="scientific">Cloeon dipterum</name>
    <dbReference type="NCBI Taxonomy" id="197152"/>
    <lineage>
        <taxon>Eukaryota</taxon>
        <taxon>Metazoa</taxon>
        <taxon>Ecdysozoa</taxon>
        <taxon>Arthropoda</taxon>
        <taxon>Hexapoda</taxon>
        <taxon>Insecta</taxon>
        <taxon>Pterygota</taxon>
        <taxon>Palaeoptera</taxon>
        <taxon>Ephemeroptera</taxon>
        <taxon>Pisciforma</taxon>
        <taxon>Baetidae</taxon>
        <taxon>Cloeon</taxon>
    </lineage>
</organism>